<dbReference type="Gene3D" id="2.60.40.640">
    <property type="match status" value="1"/>
</dbReference>
<reference evidence="1" key="2">
    <citation type="journal article" date="2023" name="IMA Fungus">
        <title>Comparative genomic study of the Penicillium genus elucidates a diverse pangenome and 15 lateral gene transfer events.</title>
        <authorList>
            <person name="Petersen C."/>
            <person name="Sorensen T."/>
            <person name="Nielsen M.R."/>
            <person name="Sondergaard T.E."/>
            <person name="Sorensen J.L."/>
            <person name="Fitzpatrick D.A."/>
            <person name="Frisvad J.C."/>
            <person name="Nielsen K.L."/>
        </authorList>
    </citation>
    <scope>NUCLEOTIDE SEQUENCE</scope>
    <source>
        <strain evidence="1">IBT 21472</strain>
    </source>
</reference>
<evidence type="ECO:0000313" key="2">
    <source>
        <dbReference type="Proteomes" id="UP001147746"/>
    </source>
</evidence>
<organism evidence="1 2">
    <name type="scientific">Penicillium atrosanguineum</name>
    <dbReference type="NCBI Taxonomy" id="1132637"/>
    <lineage>
        <taxon>Eukaryota</taxon>
        <taxon>Fungi</taxon>
        <taxon>Dikarya</taxon>
        <taxon>Ascomycota</taxon>
        <taxon>Pezizomycotina</taxon>
        <taxon>Eurotiomycetes</taxon>
        <taxon>Eurotiomycetidae</taxon>
        <taxon>Eurotiales</taxon>
        <taxon>Aspergillaceae</taxon>
        <taxon>Penicillium</taxon>
    </lineage>
</organism>
<evidence type="ECO:0008006" key="3">
    <source>
        <dbReference type="Google" id="ProtNLM"/>
    </source>
</evidence>
<reference evidence="1" key="1">
    <citation type="submission" date="2022-12" db="EMBL/GenBank/DDBJ databases">
        <authorList>
            <person name="Petersen C."/>
        </authorList>
    </citation>
    <scope>NUCLEOTIDE SEQUENCE</scope>
    <source>
        <strain evidence="1">IBT 21472</strain>
    </source>
</reference>
<keyword evidence="2" id="KW-1185">Reference proteome</keyword>
<dbReference type="EMBL" id="JAPZBO010000001">
    <property type="protein sequence ID" value="KAJ5331961.1"/>
    <property type="molecule type" value="Genomic_DNA"/>
</dbReference>
<protein>
    <recommendedName>
        <fullName evidence="3">Arrestin-like N-terminal domain-containing protein</fullName>
    </recommendedName>
</protein>
<dbReference type="InterPro" id="IPR014752">
    <property type="entry name" value="Arrestin-like_C"/>
</dbReference>
<dbReference type="OrthoDB" id="2333384at2759"/>
<dbReference type="Proteomes" id="UP001147746">
    <property type="component" value="Unassembled WGS sequence"/>
</dbReference>
<gene>
    <name evidence="1" type="ORF">N7476_001744</name>
</gene>
<comment type="caution">
    <text evidence="1">The sequence shown here is derived from an EMBL/GenBank/DDBJ whole genome shotgun (WGS) entry which is preliminary data.</text>
</comment>
<evidence type="ECO:0000313" key="1">
    <source>
        <dbReference type="EMBL" id="KAJ5331961.1"/>
    </source>
</evidence>
<sequence>MPPTVAISCPALGIRLDGSRPRFSPGDVVVGTIYRTAPTVAPEARLTIKLHGKSEASMILARGMTHRDYYGQFNLIDSEATTQVLVADKPLHIEPASEGTSWPFALTIPTRVNHESLIGPRICQRSAFLPLNPEEAAIQPLPSAFRSKGFRSGIGAFVEYVLEAELELRERGKTRTSRAALPLQVQQFLTEPPITDFQLQRHSYNRKIISQRLIPGLKDSGLSFTQMAQQFIGSSKLPNFSFKVHVELPKRLQVENTNYMPLRIGIEPIWSQTSEIIHDVPQNIKLESLVMRLKPSMKLECGELKACDSQEIELISSAAVRGLSEEVFMSWGTLGPPDSKSRPEIEFIDVGGLLDFRLGRYNLGKLYPSFTTYNIQHTHRLSWEIRGVFDDEKMKLTASHDVTVLPPSHLEEEMLLVEDPPPSFAESQMTREARGNL</sequence>
<name>A0A9W9QE11_9EURO</name>
<proteinExistence type="predicted"/>
<accession>A0A9W9QE11</accession>
<dbReference type="AlphaFoldDB" id="A0A9W9QE11"/>